<organism evidence="2">
    <name type="scientific">Physcomitrium patens</name>
    <name type="common">Spreading-leaved earth moss</name>
    <name type="synonym">Physcomitrella patens</name>
    <dbReference type="NCBI Taxonomy" id="3218"/>
    <lineage>
        <taxon>Eukaryota</taxon>
        <taxon>Viridiplantae</taxon>
        <taxon>Streptophyta</taxon>
        <taxon>Embryophyta</taxon>
        <taxon>Bryophyta</taxon>
        <taxon>Bryophytina</taxon>
        <taxon>Bryopsida</taxon>
        <taxon>Funariidae</taxon>
        <taxon>Funariales</taxon>
        <taxon>Funariaceae</taxon>
        <taxon>Physcomitrium</taxon>
    </lineage>
</organism>
<dbReference type="EMBL" id="ABEU02000017">
    <property type="protein sequence ID" value="PNR35865.1"/>
    <property type="molecule type" value="Genomic_DNA"/>
</dbReference>
<feature type="compositionally biased region" description="Polar residues" evidence="1">
    <location>
        <begin position="11"/>
        <end position="30"/>
    </location>
</feature>
<dbReference type="EnsemblPlants" id="Pp3c17_6259V3.1">
    <property type="protein sequence ID" value="Pp3c17_6259V3.1"/>
    <property type="gene ID" value="Pp3c17_6259"/>
</dbReference>
<proteinExistence type="predicted"/>
<gene>
    <name evidence="2" type="ORF">PHYPA_021715</name>
</gene>
<accession>A0A2K1J2W1</accession>
<dbReference type="InParanoid" id="A0A2K1J2W1"/>
<reference evidence="3" key="3">
    <citation type="submission" date="2020-12" db="UniProtKB">
        <authorList>
            <consortium name="EnsemblPlants"/>
        </authorList>
    </citation>
    <scope>IDENTIFICATION</scope>
</reference>
<evidence type="ECO:0000313" key="3">
    <source>
        <dbReference type="EnsemblPlants" id="Pp3c17_6259V3.1"/>
    </source>
</evidence>
<reference evidence="2 4" key="2">
    <citation type="journal article" date="2018" name="Plant J.">
        <title>The Physcomitrella patens chromosome-scale assembly reveals moss genome structure and evolution.</title>
        <authorList>
            <person name="Lang D."/>
            <person name="Ullrich K.K."/>
            <person name="Murat F."/>
            <person name="Fuchs J."/>
            <person name="Jenkins J."/>
            <person name="Haas F.B."/>
            <person name="Piednoel M."/>
            <person name="Gundlach H."/>
            <person name="Van Bel M."/>
            <person name="Meyberg R."/>
            <person name="Vives C."/>
            <person name="Morata J."/>
            <person name="Symeonidi A."/>
            <person name="Hiss M."/>
            <person name="Muchero W."/>
            <person name="Kamisugi Y."/>
            <person name="Saleh O."/>
            <person name="Blanc G."/>
            <person name="Decker E.L."/>
            <person name="van Gessel N."/>
            <person name="Grimwood J."/>
            <person name="Hayes R.D."/>
            <person name="Graham S.W."/>
            <person name="Gunter L.E."/>
            <person name="McDaniel S.F."/>
            <person name="Hoernstein S.N.W."/>
            <person name="Larsson A."/>
            <person name="Li F.W."/>
            <person name="Perroud P.F."/>
            <person name="Phillips J."/>
            <person name="Ranjan P."/>
            <person name="Rokshar D.S."/>
            <person name="Rothfels C.J."/>
            <person name="Schneider L."/>
            <person name="Shu S."/>
            <person name="Stevenson D.W."/>
            <person name="Thummler F."/>
            <person name="Tillich M."/>
            <person name="Villarreal Aguilar J.C."/>
            <person name="Widiez T."/>
            <person name="Wong G.K."/>
            <person name="Wymore A."/>
            <person name="Zhang Y."/>
            <person name="Zimmer A.D."/>
            <person name="Quatrano R.S."/>
            <person name="Mayer K.F.X."/>
            <person name="Goodstein D."/>
            <person name="Casacuberta J.M."/>
            <person name="Vandepoele K."/>
            <person name="Reski R."/>
            <person name="Cuming A.C."/>
            <person name="Tuskan G.A."/>
            <person name="Maumus F."/>
            <person name="Salse J."/>
            <person name="Schmutz J."/>
            <person name="Rensing S.A."/>
        </authorList>
    </citation>
    <scope>NUCLEOTIDE SEQUENCE [LARGE SCALE GENOMIC DNA]</scope>
    <source>
        <strain evidence="3 4">cv. Gransden 2004</strain>
    </source>
</reference>
<evidence type="ECO:0000256" key="1">
    <source>
        <dbReference type="SAM" id="MobiDB-lite"/>
    </source>
</evidence>
<protein>
    <submittedName>
        <fullName evidence="2 3">Uncharacterized protein</fullName>
    </submittedName>
</protein>
<keyword evidence="4" id="KW-1185">Reference proteome</keyword>
<evidence type="ECO:0000313" key="4">
    <source>
        <dbReference type="Proteomes" id="UP000006727"/>
    </source>
</evidence>
<feature type="region of interest" description="Disordered" evidence="1">
    <location>
        <begin position="1"/>
        <end position="30"/>
    </location>
</feature>
<name>A0A2K1J2W1_PHYPA</name>
<evidence type="ECO:0000313" key="2">
    <source>
        <dbReference type="EMBL" id="PNR35865.1"/>
    </source>
</evidence>
<dbReference type="Gramene" id="Pp3c17_6259V3.1">
    <property type="protein sequence ID" value="Pp3c17_6259V3.1"/>
    <property type="gene ID" value="Pp3c17_6259"/>
</dbReference>
<reference evidence="2 4" key="1">
    <citation type="journal article" date="2008" name="Science">
        <title>The Physcomitrella genome reveals evolutionary insights into the conquest of land by plants.</title>
        <authorList>
            <person name="Rensing S."/>
            <person name="Lang D."/>
            <person name="Zimmer A."/>
            <person name="Terry A."/>
            <person name="Salamov A."/>
            <person name="Shapiro H."/>
            <person name="Nishiyama T."/>
            <person name="Perroud P.-F."/>
            <person name="Lindquist E."/>
            <person name="Kamisugi Y."/>
            <person name="Tanahashi T."/>
            <person name="Sakakibara K."/>
            <person name="Fujita T."/>
            <person name="Oishi K."/>
            <person name="Shin-I T."/>
            <person name="Kuroki Y."/>
            <person name="Toyoda A."/>
            <person name="Suzuki Y."/>
            <person name="Hashimoto A."/>
            <person name="Yamaguchi K."/>
            <person name="Sugano A."/>
            <person name="Kohara Y."/>
            <person name="Fujiyama A."/>
            <person name="Anterola A."/>
            <person name="Aoki S."/>
            <person name="Ashton N."/>
            <person name="Barbazuk W.B."/>
            <person name="Barker E."/>
            <person name="Bennetzen J."/>
            <person name="Bezanilla M."/>
            <person name="Blankenship R."/>
            <person name="Cho S.H."/>
            <person name="Dutcher S."/>
            <person name="Estelle M."/>
            <person name="Fawcett J.A."/>
            <person name="Gundlach H."/>
            <person name="Hanada K."/>
            <person name="Heyl A."/>
            <person name="Hicks K.A."/>
            <person name="Hugh J."/>
            <person name="Lohr M."/>
            <person name="Mayer K."/>
            <person name="Melkozernov A."/>
            <person name="Murata T."/>
            <person name="Nelson D."/>
            <person name="Pils B."/>
            <person name="Prigge M."/>
            <person name="Reiss B."/>
            <person name="Renner T."/>
            <person name="Rombauts S."/>
            <person name="Rushton P."/>
            <person name="Sanderfoot A."/>
            <person name="Schween G."/>
            <person name="Shiu S.-H."/>
            <person name="Stueber K."/>
            <person name="Theodoulou F.L."/>
            <person name="Tu H."/>
            <person name="Van de Peer Y."/>
            <person name="Verrier P.J."/>
            <person name="Waters E."/>
            <person name="Wood A."/>
            <person name="Yang L."/>
            <person name="Cove D."/>
            <person name="Cuming A."/>
            <person name="Hasebe M."/>
            <person name="Lucas S."/>
            <person name="Mishler D.B."/>
            <person name="Reski R."/>
            <person name="Grigoriev I."/>
            <person name="Quatrano R.S."/>
            <person name="Boore J.L."/>
        </authorList>
    </citation>
    <scope>NUCLEOTIDE SEQUENCE [LARGE SCALE GENOMIC DNA]</scope>
    <source>
        <strain evidence="3 4">cv. Gransden 2004</strain>
    </source>
</reference>
<dbReference type="AlphaFoldDB" id="A0A2K1J2W1"/>
<sequence length="143" mass="16310">MENLWDVVSGKETQPTPVQEVNATSTSPSTNQTEILTWKRKDHVALAAIWECVENPILKIHHTKDENWRIGNSTYTQLQKSASTMHFCRSYHFSSNGNPHSHEVHAIPVWHRDTNASHNGECNTPHADFNPLAGRNSHEKLFF</sequence>
<dbReference type="Proteomes" id="UP000006727">
    <property type="component" value="Chromosome 17"/>
</dbReference>